<evidence type="ECO:0000313" key="3">
    <source>
        <dbReference type="EMBL" id="KAK9282403.1"/>
    </source>
</evidence>
<dbReference type="PROSITE" id="PS51375">
    <property type="entry name" value="PPR"/>
    <property type="match status" value="1"/>
</dbReference>
<evidence type="ECO:0008006" key="5">
    <source>
        <dbReference type="Google" id="ProtNLM"/>
    </source>
</evidence>
<evidence type="ECO:0000313" key="4">
    <source>
        <dbReference type="Proteomes" id="UP001415857"/>
    </source>
</evidence>
<dbReference type="EMBL" id="JBBPBK010000007">
    <property type="protein sequence ID" value="KAK9282403.1"/>
    <property type="molecule type" value="Genomic_DNA"/>
</dbReference>
<reference evidence="3 4" key="1">
    <citation type="journal article" date="2024" name="Plant J.">
        <title>Genome sequences and population genomics reveal climatic adaptation and genomic divergence between two closely related sweetgum species.</title>
        <authorList>
            <person name="Xu W.Q."/>
            <person name="Ren C.Q."/>
            <person name="Zhang X.Y."/>
            <person name="Comes H.P."/>
            <person name="Liu X.H."/>
            <person name="Li Y.G."/>
            <person name="Kettle C.J."/>
            <person name="Jalonen R."/>
            <person name="Gaisberger H."/>
            <person name="Ma Y.Z."/>
            <person name="Qiu Y.X."/>
        </authorList>
    </citation>
    <scope>NUCLEOTIDE SEQUENCE [LARGE SCALE GENOMIC DNA]</scope>
    <source>
        <strain evidence="3">Hangzhou</strain>
    </source>
</reference>
<gene>
    <name evidence="3" type="ORF">L1049_005320</name>
</gene>
<sequence length="153" mass="16445">MEEHGCSPDEFAYNVLIDALVQKGMLDMARKYDEEMLAKGLSAKPRAELGTKLSIGGSDDGLLWLEMFKLNFGIAGVEVGLHIMLGQLHNHSGIAWDHRGTLMMAVAKAIVISSCILFTTPPSSIVMPDPQAHHPSTAAPEASINFSSSCYGS</sequence>
<dbReference type="InterPro" id="IPR002885">
    <property type="entry name" value="PPR_rpt"/>
</dbReference>
<dbReference type="Gene3D" id="1.25.40.10">
    <property type="entry name" value="Tetratricopeptide repeat domain"/>
    <property type="match status" value="1"/>
</dbReference>
<proteinExistence type="predicted"/>
<evidence type="ECO:0000256" key="2">
    <source>
        <dbReference type="PROSITE-ProRule" id="PRU00708"/>
    </source>
</evidence>
<evidence type="ECO:0000256" key="1">
    <source>
        <dbReference type="ARBA" id="ARBA00022737"/>
    </source>
</evidence>
<comment type="caution">
    <text evidence="3">The sequence shown here is derived from an EMBL/GenBank/DDBJ whole genome shotgun (WGS) entry which is preliminary data.</text>
</comment>
<protein>
    <recommendedName>
        <fullName evidence="5">Pentatricopeptide repeat-containing protein</fullName>
    </recommendedName>
</protein>
<accession>A0AAP0RR15</accession>
<keyword evidence="1" id="KW-0677">Repeat</keyword>
<dbReference type="AlphaFoldDB" id="A0AAP0RR15"/>
<organism evidence="3 4">
    <name type="scientific">Liquidambar formosana</name>
    <name type="common">Formosan gum</name>
    <dbReference type="NCBI Taxonomy" id="63359"/>
    <lineage>
        <taxon>Eukaryota</taxon>
        <taxon>Viridiplantae</taxon>
        <taxon>Streptophyta</taxon>
        <taxon>Embryophyta</taxon>
        <taxon>Tracheophyta</taxon>
        <taxon>Spermatophyta</taxon>
        <taxon>Magnoliopsida</taxon>
        <taxon>eudicotyledons</taxon>
        <taxon>Gunneridae</taxon>
        <taxon>Pentapetalae</taxon>
        <taxon>Saxifragales</taxon>
        <taxon>Altingiaceae</taxon>
        <taxon>Liquidambar</taxon>
    </lineage>
</organism>
<feature type="repeat" description="PPR" evidence="2">
    <location>
        <begin position="9"/>
        <end position="43"/>
    </location>
</feature>
<dbReference type="Proteomes" id="UP001415857">
    <property type="component" value="Unassembled WGS sequence"/>
</dbReference>
<dbReference type="NCBIfam" id="TIGR00756">
    <property type="entry name" value="PPR"/>
    <property type="match status" value="1"/>
</dbReference>
<keyword evidence="4" id="KW-1185">Reference proteome</keyword>
<name>A0AAP0RR15_LIQFO</name>
<dbReference type="InterPro" id="IPR011990">
    <property type="entry name" value="TPR-like_helical_dom_sf"/>
</dbReference>